<keyword evidence="1" id="KW-1133">Transmembrane helix</keyword>
<accession>A0A9Q0HBI4</accession>
<dbReference type="AlphaFoldDB" id="A0A9Q0HBI4"/>
<reference evidence="2" key="1">
    <citation type="journal article" date="2023" name="Plant J.">
        <title>The genome of the king protea, Protea cynaroides.</title>
        <authorList>
            <person name="Chang J."/>
            <person name="Duong T.A."/>
            <person name="Schoeman C."/>
            <person name="Ma X."/>
            <person name="Roodt D."/>
            <person name="Barker N."/>
            <person name="Li Z."/>
            <person name="Van de Peer Y."/>
            <person name="Mizrachi E."/>
        </authorList>
    </citation>
    <scope>NUCLEOTIDE SEQUENCE</scope>
    <source>
        <tissue evidence="2">Young leaves</tissue>
    </source>
</reference>
<protein>
    <submittedName>
        <fullName evidence="2">Uncharacterized protein</fullName>
    </submittedName>
</protein>
<name>A0A9Q0HBI4_9MAGN</name>
<proteinExistence type="predicted"/>
<keyword evidence="1" id="KW-0472">Membrane</keyword>
<gene>
    <name evidence="2" type="ORF">NE237_023455</name>
</gene>
<comment type="caution">
    <text evidence="2">The sequence shown here is derived from an EMBL/GenBank/DDBJ whole genome shotgun (WGS) entry which is preliminary data.</text>
</comment>
<keyword evidence="3" id="KW-1185">Reference proteome</keyword>
<organism evidence="2 3">
    <name type="scientific">Protea cynaroides</name>
    <dbReference type="NCBI Taxonomy" id="273540"/>
    <lineage>
        <taxon>Eukaryota</taxon>
        <taxon>Viridiplantae</taxon>
        <taxon>Streptophyta</taxon>
        <taxon>Embryophyta</taxon>
        <taxon>Tracheophyta</taxon>
        <taxon>Spermatophyta</taxon>
        <taxon>Magnoliopsida</taxon>
        <taxon>Proteales</taxon>
        <taxon>Proteaceae</taxon>
        <taxon>Protea</taxon>
    </lineage>
</organism>
<evidence type="ECO:0000313" key="2">
    <source>
        <dbReference type="EMBL" id="KAJ4963516.1"/>
    </source>
</evidence>
<dbReference type="Proteomes" id="UP001141806">
    <property type="component" value="Unassembled WGS sequence"/>
</dbReference>
<sequence>MREKDIGRRDLGGVWAMLEETEAGANEYTLRTGHTAYERTLLFFSCVVLLYTREQSFHLFLASLFLLSVLKQVYSHMHFLALVRFLPLGFGSFVVSWDVYVKLSHCFLQFSGPKI</sequence>
<evidence type="ECO:0000256" key="1">
    <source>
        <dbReference type="SAM" id="Phobius"/>
    </source>
</evidence>
<dbReference type="EMBL" id="JAMYWD010000008">
    <property type="protein sequence ID" value="KAJ4963516.1"/>
    <property type="molecule type" value="Genomic_DNA"/>
</dbReference>
<evidence type="ECO:0000313" key="3">
    <source>
        <dbReference type="Proteomes" id="UP001141806"/>
    </source>
</evidence>
<keyword evidence="1" id="KW-0812">Transmembrane</keyword>
<feature type="transmembrane region" description="Helical" evidence="1">
    <location>
        <begin position="79"/>
        <end position="101"/>
    </location>
</feature>